<evidence type="ECO:0000313" key="2">
    <source>
        <dbReference type="EMBL" id="SPZ98646.1"/>
    </source>
</evidence>
<dbReference type="PANTHER" id="PTHR46211:SF1">
    <property type="entry name" value="GLYCEROPHOSPHODIESTER PHOSPHODIESTERASE, CYTOPLASMIC"/>
    <property type="match status" value="1"/>
</dbReference>
<accession>A0A2X2K2G0</accession>
<evidence type="ECO:0000259" key="1">
    <source>
        <dbReference type="PROSITE" id="PS51704"/>
    </source>
</evidence>
<reference evidence="2 3" key="1">
    <citation type="submission" date="2018-06" db="EMBL/GenBank/DDBJ databases">
        <authorList>
            <consortium name="Pathogen Informatics"/>
            <person name="Doyle S."/>
        </authorList>
    </citation>
    <scope>NUCLEOTIDE SEQUENCE [LARGE SCALE GENOMIC DNA]</scope>
    <source>
        <strain evidence="2 3">NCTC7878</strain>
    </source>
</reference>
<gene>
    <name evidence="2" type="ORF">NCTC7878_02045</name>
</gene>
<dbReference type="EMBL" id="UAUX01000008">
    <property type="protein sequence ID" value="SPZ98646.1"/>
    <property type="molecule type" value="Genomic_DNA"/>
</dbReference>
<evidence type="ECO:0000313" key="3">
    <source>
        <dbReference type="Proteomes" id="UP000249913"/>
    </source>
</evidence>
<dbReference type="PROSITE" id="PS51704">
    <property type="entry name" value="GP_PDE"/>
    <property type="match status" value="1"/>
</dbReference>
<dbReference type="Pfam" id="PF03009">
    <property type="entry name" value="GDPD"/>
    <property type="match status" value="1"/>
</dbReference>
<feature type="domain" description="GP-PDE" evidence="1">
    <location>
        <begin position="1"/>
        <end position="43"/>
    </location>
</feature>
<dbReference type="SUPFAM" id="SSF51695">
    <property type="entry name" value="PLC-like phosphodiesterases"/>
    <property type="match status" value="1"/>
</dbReference>
<dbReference type="AlphaFoldDB" id="A0A2X2K2G0"/>
<sequence>MVFETDVRLTKDQQLIVFHDATVDRTTNGSGKVSAHTLAELKN</sequence>
<protein>
    <submittedName>
        <fullName evidence="2">Glycerophosphoryl diester phosphodiesterase</fullName>
    </submittedName>
</protein>
<dbReference type="Gene3D" id="3.20.20.190">
    <property type="entry name" value="Phosphatidylinositol (PI) phosphodiesterase"/>
    <property type="match status" value="1"/>
</dbReference>
<organism evidence="2 3">
    <name type="scientific">Staphylococcus aureus</name>
    <dbReference type="NCBI Taxonomy" id="1280"/>
    <lineage>
        <taxon>Bacteria</taxon>
        <taxon>Bacillati</taxon>
        <taxon>Bacillota</taxon>
        <taxon>Bacilli</taxon>
        <taxon>Bacillales</taxon>
        <taxon>Staphylococcaceae</taxon>
        <taxon>Staphylococcus</taxon>
    </lineage>
</organism>
<dbReference type="Proteomes" id="UP000249913">
    <property type="component" value="Unassembled WGS sequence"/>
</dbReference>
<proteinExistence type="predicted"/>
<name>A0A2X2K2G0_STAAU</name>
<dbReference type="GO" id="GO:0008081">
    <property type="term" value="F:phosphoric diester hydrolase activity"/>
    <property type="evidence" value="ECO:0007669"/>
    <property type="project" value="InterPro"/>
</dbReference>
<dbReference type="InterPro" id="IPR017946">
    <property type="entry name" value="PLC-like_Pdiesterase_TIM-brl"/>
</dbReference>
<dbReference type="InterPro" id="IPR030395">
    <property type="entry name" value="GP_PDE_dom"/>
</dbReference>
<dbReference type="GO" id="GO:0006629">
    <property type="term" value="P:lipid metabolic process"/>
    <property type="evidence" value="ECO:0007669"/>
    <property type="project" value="InterPro"/>
</dbReference>
<dbReference type="PANTHER" id="PTHR46211">
    <property type="entry name" value="GLYCEROPHOSPHORYL DIESTER PHOSPHODIESTERASE"/>
    <property type="match status" value="1"/>
</dbReference>